<accession>A0A1I7KS52</accession>
<evidence type="ECO:0000313" key="1">
    <source>
        <dbReference type="EMBL" id="SFV00270.1"/>
    </source>
</evidence>
<gene>
    <name evidence="1" type="ORF">SAMN04489707_10694</name>
</gene>
<keyword evidence="2" id="KW-1185">Reference proteome</keyword>
<proteinExistence type="predicted"/>
<dbReference type="OrthoDB" id="6835315at2"/>
<dbReference type="RefSeq" id="WP_074930473.1">
    <property type="nucleotide sequence ID" value="NZ_CYIG01000074.1"/>
</dbReference>
<reference evidence="1 2" key="1">
    <citation type="submission" date="2016-10" db="EMBL/GenBank/DDBJ databases">
        <authorList>
            <person name="de Groot N.N."/>
        </authorList>
    </citation>
    <scope>NUCLEOTIDE SEQUENCE [LARGE SCALE GENOMIC DNA]</scope>
    <source>
        <strain evidence="1 2">R-24608</strain>
    </source>
</reference>
<name>A0A1I7KS52_9BURK</name>
<organism evidence="1 2">
    <name type="scientific">Paenacidovorax caeni</name>
    <dbReference type="NCBI Taxonomy" id="343013"/>
    <lineage>
        <taxon>Bacteria</taxon>
        <taxon>Pseudomonadati</taxon>
        <taxon>Pseudomonadota</taxon>
        <taxon>Betaproteobacteria</taxon>
        <taxon>Burkholderiales</taxon>
        <taxon>Comamonadaceae</taxon>
        <taxon>Paenacidovorax</taxon>
    </lineage>
</organism>
<dbReference type="Proteomes" id="UP000183656">
    <property type="component" value="Unassembled WGS sequence"/>
</dbReference>
<protein>
    <submittedName>
        <fullName evidence="1">Uncharacterized protein</fullName>
    </submittedName>
</protein>
<sequence>MTAILHAEPTSVLPRLQQLGLSEAALLRAVMAGYIAKSNCTENHPPLFPPIAAWSEAVRTLRDVLKPEGWTRFNDQNSPKTVSPDGSISIIVSTGNEATGIPHAEPATTSSKGPNTAGAIEINRSLQLYLPGMELPVPLQDEDEKVTTWILLAHHAKNELRAELSLPLDVGSDGRVSVWQERIILRAQPLDGEQVVITPPVQPDIDVAVRRKA</sequence>
<dbReference type="AlphaFoldDB" id="A0A1I7KS52"/>
<dbReference type="STRING" id="343013.SAMN04489707_10694"/>
<dbReference type="EMBL" id="FPBX01000069">
    <property type="protein sequence ID" value="SFV00270.1"/>
    <property type="molecule type" value="Genomic_DNA"/>
</dbReference>
<evidence type="ECO:0000313" key="2">
    <source>
        <dbReference type="Proteomes" id="UP000183656"/>
    </source>
</evidence>